<organism evidence="4 5">
    <name type="scientific">Limnoglobus roseus</name>
    <dbReference type="NCBI Taxonomy" id="2598579"/>
    <lineage>
        <taxon>Bacteria</taxon>
        <taxon>Pseudomonadati</taxon>
        <taxon>Planctomycetota</taxon>
        <taxon>Planctomycetia</taxon>
        <taxon>Gemmatales</taxon>
        <taxon>Gemmataceae</taxon>
        <taxon>Limnoglobus</taxon>
    </lineage>
</organism>
<dbReference type="AlphaFoldDB" id="A0A5C1ALW5"/>
<dbReference type="InterPro" id="IPR016181">
    <property type="entry name" value="Acyl_CoA_acyltransferase"/>
</dbReference>
<dbReference type="InterPro" id="IPR000182">
    <property type="entry name" value="GNAT_dom"/>
</dbReference>
<keyword evidence="5" id="KW-1185">Reference proteome</keyword>
<dbReference type="PANTHER" id="PTHR43800:SF1">
    <property type="entry name" value="PEPTIDYL-LYSINE N-ACETYLTRANSFERASE YJAB"/>
    <property type="match status" value="1"/>
</dbReference>
<name>A0A5C1ALW5_9BACT</name>
<gene>
    <name evidence="4" type="ORF">PX52LOC_05178</name>
</gene>
<dbReference type="PROSITE" id="PS51186">
    <property type="entry name" value="GNAT"/>
    <property type="match status" value="1"/>
</dbReference>
<dbReference type="KEGG" id="lrs:PX52LOC_05178"/>
<feature type="domain" description="N-acetyltransferase" evidence="3">
    <location>
        <begin position="3"/>
        <end position="159"/>
    </location>
</feature>
<evidence type="ECO:0000256" key="1">
    <source>
        <dbReference type="ARBA" id="ARBA00022679"/>
    </source>
</evidence>
<sequence>MNVTLRPTRPDDTDILVDLADRTGVFQPHEIVALREVLDDYHAVNEGEGHVSRTYVVADRVEGFVYFAPVAMTDNTWEVWWIAVEKGQQGRGFGKQMLEATEEDIRARRGRLLLIETSSLPHYQPTRQFYLKNGYRLAAQVADFYHDGDDKVIFSKKLTSAPA</sequence>
<dbReference type="Pfam" id="PF13508">
    <property type="entry name" value="Acetyltransf_7"/>
    <property type="match status" value="1"/>
</dbReference>
<proteinExistence type="predicted"/>
<evidence type="ECO:0000313" key="5">
    <source>
        <dbReference type="Proteomes" id="UP000324974"/>
    </source>
</evidence>
<dbReference type="RefSeq" id="WP_149112693.1">
    <property type="nucleotide sequence ID" value="NZ_CP042425.1"/>
</dbReference>
<dbReference type="PANTHER" id="PTHR43800">
    <property type="entry name" value="PEPTIDYL-LYSINE N-ACETYLTRANSFERASE YJAB"/>
    <property type="match status" value="1"/>
</dbReference>
<dbReference type="GO" id="GO:0016747">
    <property type="term" value="F:acyltransferase activity, transferring groups other than amino-acyl groups"/>
    <property type="evidence" value="ECO:0007669"/>
    <property type="project" value="InterPro"/>
</dbReference>
<dbReference type="CDD" id="cd04301">
    <property type="entry name" value="NAT_SF"/>
    <property type="match status" value="1"/>
</dbReference>
<reference evidence="5" key="1">
    <citation type="submission" date="2019-08" db="EMBL/GenBank/DDBJ databases">
        <title>Limnoglobus roseus gen. nov., sp. nov., a novel freshwater planctomycete with a giant genome from the family Gemmataceae.</title>
        <authorList>
            <person name="Kulichevskaya I.S."/>
            <person name="Naumoff D.G."/>
            <person name="Miroshnikov K."/>
            <person name="Ivanova A."/>
            <person name="Philippov D.A."/>
            <person name="Hakobyan A."/>
            <person name="Rijpstra I.C."/>
            <person name="Sinninghe Damste J.S."/>
            <person name="Liesack W."/>
            <person name="Dedysh S.N."/>
        </authorList>
    </citation>
    <scope>NUCLEOTIDE SEQUENCE [LARGE SCALE GENOMIC DNA]</scope>
    <source>
        <strain evidence="5">PX52</strain>
    </source>
</reference>
<evidence type="ECO:0000259" key="3">
    <source>
        <dbReference type="PROSITE" id="PS51186"/>
    </source>
</evidence>
<evidence type="ECO:0000313" key="4">
    <source>
        <dbReference type="EMBL" id="QEL18164.1"/>
    </source>
</evidence>
<keyword evidence="2" id="KW-0012">Acyltransferase</keyword>
<evidence type="ECO:0000256" key="2">
    <source>
        <dbReference type="ARBA" id="ARBA00023315"/>
    </source>
</evidence>
<dbReference type="Proteomes" id="UP000324974">
    <property type="component" value="Chromosome"/>
</dbReference>
<accession>A0A5C1ALW5</accession>
<dbReference type="EMBL" id="CP042425">
    <property type="protein sequence ID" value="QEL18164.1"/>
    <property type="molecule type" value="Genomic_DNA"/>
</dbReference>
<keyword evidence="1 4" id="KW-0808">Transferase</keyword>
<protein>
    <submittedName>
        <fullName evidence="4">GNAT family N-acetyltransferase</fullName>
    </submittedName>
</protein>
<dbReference type="Gene3D" id="3.40.630.30">
    <property type="match status" value="1"/>
</dbReference>
<dbReference type="OrthoDB" id="9798006at2"/>
<dbReference type="SUPFAM" id="SSF55729">
    <property type="entry name" value="Acyl-CoA N-acyltransferases (Nat)"/>
    <property type="match status" value="1"/>
</dbReference>